<evidence type="ECO:0000313" key="3">
    <source>
        <dbReference type="EMBL" id="PZW46604.1"/>
    </source>
</evidence>
<keyword evidence="4" id="KW-1185">Reference proteome</keyword>
<dbReference type="AlphaFoldDB" id="A0A2W7IMV8"/>
<dbReference type="InterPro" id="IPR000620">
    <property type="entry name" value="EamA_dom"/>
</dbReference>
<name>A0A2W7IMV8_9PROT</name>
<dbReference type="EMBL" id="QKYU01000009">
    <property type="protein sequence ID" value="PZW46604.1"/>
    <property type="molecule type" value="Genomic_DNA"/>
</dbReference>
<evidence type="ECO:0000256" key="1">
    <source>
        <dbReference type="SAM" id="Phobius"/>
    </source>
</evidence>
<protein>
    <submittedName>
        <fullName evidence="3">EamA-like transporter family protein</fullName>
    </submittedName>
</protein>
<feature type="transmembrane region" description="Helical" evidence="1">
    <location>
        <begin position="125"/>
        <end position="141"/>
    </location>
</feature>
<keyword evidence="1" id="KW-1133">Transmembrane helix</keyword>
<organism evidence="3 4">
    <name type="scientific">Humitalea rosea</name>
    <dbReference type="NCBI Taxonomy" id="990373"/>
    <lineage>
        <taxon>Bacteria</taxon>
        <taxon>Pseudomonadati</taxon>
        <taxon>Pseudomonadota</taxon>
        <taxon>Alphaproteobacteria</taxon>
        <taxon>Acetobacterales</taxon>
        <taxon>Roseomonadaceae</taxon>
        <taxon>Humitalea</taxon>
    </lineage>
</organism>
<evidence type="ECO:0000259" key="2">
    <source>
        <dbReference type="Pfam" id="PF00892"/>
    </source>
</evidence>
<dbReference type="Proteomes" id="UP000249688">
    <property type="component" value="Unassembled WGS sequence"/>
</dbReference>
<feature type="domain" description="EamA" evidence="2">
    <location>
        <begin position="5"/>
        <end position="141"/>
    </location>
</feature>
<keyword evidence="1" id="KW-0812">Transmembrane</keyword>
<feature type="transmembrane region" description="Helical" evidence="1">
    <location>
        <begin position="75"/>
        <end position="94"/>
    </location>
</feature>
<proteinExistence type="predicted"/>
<dbReference type="Pfam" id="PF00892">
    <property type="entry name" value="EamA"/>
    <property type="match status" value="1"/>
</dbReference>
<feature type="transmembrane region" description="Helical" evidence="1">
    <location>
        <begin position="264"/>
        <end position="282"/>
    </location>
</feature>
<accession>A0A2W7IMV8</accession>
<dbReference type="InterPro" id="IPR037185">
    <property type="entry name" value="EmrE-like"/>
</dbReference>
<comment type="caution">
    <text evidence="3">The sequence shown here is derived from an EMBL/GenBank/DDBJ whole genome shotgun (WGS) entry which is preliminary data.</text>
</comment>
<feature type="transmembrane region" description="Helical" evidence="1">
    <location>
        <begin position="208"/>
        <end position="230"/>
    </location>
</feature>
<gene>
    <name evidence="3" type="ORF">C8P66_109101</name>
</gene>
<keyword evidence="1" id="KW-0472">Membrane</keyword>
<dbReference type="OrthoDB" id="9812899at2"/>
<dbReference type="SUPFAM" id="SSF103481">
    <property type="entry name" value="Multidrug resistance efflux transporter EmrE"/>
    <property type="match status" value="2"/>
</dbReference>
<dbReference type="PANTHER" id="PTHR22911:SF103">
    <property type="entry name" value="BLR2811 PROTEIN"/>
    <property type="match status" value="1"/>
</dbReference>
<feature type="transmembrane region" description="Helical" evidence="1">
    <location>
        <begin position="185"/>
        <end position="202"/>
    </location>
</feature>
<dbReference type="GO" id="GO:0016020">
    <property type="term" value="C:membrane"/>
    <property type="evidence" value="ECO:0007669"/>
    <property type="project" value="InterPro"/>
</dbReference>
<reference evidence="3 4" key="1">
    <citation type="submission" date="2018-06" db="EMBL/GenBank/DDBJ databases">
        <title>Genomic Encyclopedia of Archaeal and Bacterial Type Strains, Phase II (KMG-II): from individual species to whole genera.</title>
        <authorList>
            <person name="Goeker M."/>
        </authorList>
    </citation>
    <scope>NUCLEOTIDE SEQUENCE [LARGE SCALE GENOMIC DNA]</scope>
    <source>
        <strain evidence="3 4">DSM 24525</strain>
    </source>
</reference>
<dbReference type="PANTHER" id="PTHR22911">
    <property type="entry name" value="ACYL-MALONYL CONDENSING ENZYME-RELATED"/>
    <property type="match status" value="1"/>
</dbReference>
<dbReference type="RefSeq" id="WP_158537184.1">
    <property type="nucleotide sequence ID" value="NZ_QKYU01000009.1"/>
</dbReference>
<feature type="transmembrane region" description="Helical" evidence="1">
    <location>
        <begin position="100"/>
        <end position="118"/>
    </location>
</feature>
<evidence type="ECO:0000313" key="4">
    <source>
        <dbReference type="Proteomes" id="UP000249688"/>
    </source>
</evidence>
<sequence length="285" mass="29740">MPLTAIGFTLLCNLLYAGGYALAKLLSASLDPVQITALRCALVLGAGVGVGLTRPDPTGVFLRAISPPMAWAQRAAAAVLIGSTLLAVFAYALLPVTEAAALGFTAPLITVVLGALVLKEKIAPRRWLAIACGFVGMLLIIRPGSEVFRREALIPIAAALSYAWYQVQSRQLRGAANATDGVVQAAIMGVVVLGPMLLWLWRPFGWEVAGLLVLFTAFQTGGLAALAAAVRRAEVSALAPWNYSRLLFALAMDAAVFGRFPGPLALGGAALIAGGGMLLLHVKQR</sequence>